<dbReference type="PROSITE" id="PS50977">
    <property type="entry name" value="HTH_TETR_2"/>
    <property type="match status" value="1"/>
</dbReference>
<keyword evidence="2 4" id="KW-0238">DNA-binding</keyword>
<evidence type="ECO:0000313" key="8">
    <source>
        <dbReference type="Proteomes" id="UP001064782"/>
    </source>
</evidence>
<name>A0A9P3UW28_9MYCO</name>
<dbReference type="Proteomes" id="UP001165663">
    <property type="component" value="Unassembled WGS sequence"/>
</dbReference>
<keyword evidence="1" id="KW-0805">Transcription regulation</keyword>
<dbReference type="SUPFAM" id="SSF46689">
    <property type="entry name" value="Homeodomain-like"/>
    <property type="match status" value="1"/>
</dbReference>
<evidence type="ECO:0000256" key="1">
    <source>
        <dbReference type="ARBA" id="ARBA00023015"/>
    </source>
</evidence>
<organism evidence="7 8">
    <name type="scientific">Mycobacterium kiyosense</name>
    <dbReference type="NCBI Taxonomy" id="2871094"/>
    <lineage>
        <taxon>Bacteria</taxon>
        <taxon>Bacillati</taxon>
        <taxon>Actinomycetota</taxon>
        <taxon>Actinomycetes</taxon>
        <taxon>Mycobacteriales</taxon>
        <taxon>Mycobacteriaceae</taxon>
        <taxon>Mycobacterium</taxon>
    </lineage>
</organism>
<dbReference type="GO" id="GO:0003677">
    <property type="term" value="F:DNA binding"/>
    <property type="evidence" value="ECO:0007669"/>
    <property type="project" value="UniProtKB-UniRule"/>
</dbReference>
<dbReference type="InterPro" id="IPR009057">
    <property type="entry name" value="Homeodomain-like_sf"/>
</dbReference>
<dbReference type="Proteomes" id="UP001064782">
    <property type="component" value="Unassembled WGS sequence"/>
</dbReference>
<dbReference type="Gene3D" id="1.10.357.10">
    <property type="entry name" value="Tetracycline Repressor, domain 2"/>
    <property type="match status" value="1"/>
</dbReference>
<dbReference type="AlphaFoldDB" id="A0A9P3UW28"/>
<evidence type="ECO:0000256" key="2">
    <source>
        <dbReference type="ARBA" id="ARBA00023125"/>
    </source>
</evidence>
<evidence type="ECO:0000259" key="5">
    <source>
        <dbReference type="PROSITE" id="PS50977"/>
    </source>
</evidence>
<reference evidence="7" key="1">
    <citation type="submission" date="2022-08" db="EMBL/GenBank/DDBJ databases">
        <title>Mycobacterium kiyosense sp. nov., scotochromogenic slow-glowing species isolated from respiratory specimens.</title>
        <authorList>
            <person name="Fukano H."/>
            <person name="Kazumi Y."/>
            <person name="Sakagami N."/>
            <person name="Ato M."/>
            <person name="Mitarai S."/>
            <person name="Hoshino Y."/>
        </authorList>
    </citation>
    <scope>NUCLEOTIDE SEQUENCE</scope>
    <source>
        <strain evidence="7">1413</strain>
        <strain evidence="6">SRL2020-028</strain>
    </source>
</reference>
<proteinExistence type="predicted"/>
<keyword evidence="3" id="KW-0804">Transcription</keyword>
<dbReference type="InterPro" id="IPR004111">
    <property type="entry name" value="Repressor_TetR_C"/>
</dbReference>
<sequence length="183" mass="19631">MARARLLTHDIIAAAAFELVDAEGAAALTIARLADRLGVAQMTLYNYAAGKQGIVDMLPDVLLADLPPIDRGGRWRDELDACFAEVHDRLVRHRNVTQLIAGLPVASEAQARLYAEVLAVLEAAGFSERDALTVHRTLSTYTLGFALFEIAEKSSATPKAGTDATQFRTGLRAVLAAFSPVAE</sequence>
<feature type="domain" description="HTH tetR-type" evidence="5">
    <location>
        <begin position="6"/>
        <end position="66"/>
    </location>
</feature>
<gene>
    <name evidence="7" type="ORF">Mkiyose1413_06710</name>
    <name evidence="6" type="ORF">SRL2020028_02400</name>
</gene>
<evidence type="ECO:0000256" key="3">
    <source>
        <dbReference type="ARBA" id="ARBA00023163"/>
    </source>
</evidence>
<feature type="DNA-binding region" description="H-T-H motif" evidence="4">
    <location>
        <begin position="29"/>
        <end position="48"/>
    </location>
</feature>
<evidence type="ECO:0000256" key="4">
    <source>
        <dbReference type="PROSITE-ProRule" id="PRU00335"/>
    </source>
</evidence>
<dbReference type="GO" id="GO:0045892">
    <property type="term" value="P:negative regulation of DNA-templated transcription"/>
    <property type="evidence" value="ECO:0007669"/>
    <property type="project" value="InterPro"/>
</dbReference>
<keyword evidence="8" id="KW-1185">Reference proteome</keyword>
<comment type="caution">
    <text evidence="7">The sequence shown here is derived from an EMBL/GenBank/DDBJ whole genome shotgun (WGS) entry which is preliminary data.</text>
</comment>
<dbReference type="Pfam" id="PF00440">
    <property type="entry name" value="TetR_N"/>
    <property type="match status" value="1"/>
</dbReference>
<dbReference type="SUPFAM" id="SSF48498">
    <property type="entry name" value="Tetracyclin repressor-like, C-terminal domain"/>
    <property type="match status" value="1"/>
</dbReference>
<evidence type="ECO:0000313" key="6">
    <source>
        <dbReference type="EMBL" id="GLB80984.1"/>
    </source>
</evidence>
<protein>
    <recommendedName>
        <fullName evidence="5">HTH tetR-type domain-containing protein</fullName>
    </recommendedName>
</protein>
<dbReference type="InterPro" id="IPR036271">
    <property type="entry name" value="Tet_transcr_reg_TetR-rel_C_sf"/>
</dbReference>
<dbReference type="EMBL" id="BRXE01000001">
    <property type="protein sequence ID" value="GLB80984.1"/>
    <property type="molecule type" value="Genomic_DNA"/>
</dbReference>
<dbReference type="GeneID" id="83627317"/>
<dbReference type="EMBL" id="BRZI01000002">
    <property type="protein sequence ID" value="GLD28788.1"/>
    <property type="molecule type" value="Genomic_DNA"/>
</dbReference>
<dbReference type="Pfam" id="PF02909">
    <property type="entry name" value="TetR_C_1"/>
    <property type="match status" value="1"/>
</dbReference>
<dbReference type="RefSeq" id="WP_236977135.1">
    <property type="nucleotide sequence ID" value="NZ_BRXE01000001.1"/>
</dbReference>
<dbReference type="InterPro" id="IPR001647">
    <property type="entry name" value="HTH_TetR"/>
</dbReference>
<evidence type="ECO:0000313" key="7">
    <source>
        <dbReference type="EMBL" id="GLD28788.1"/>
    </source>
</evidence>
<accession>A0A9P3UW28</accession>